<keyword evidence="3" id="KW-0695">RNA-directed DNA polymerase</keyword>
<keyword evidence="4" id="KW-1185">Reference proteome</keyword>
<feature type="domain" description="Retrotransposon gag" evidence="2">
    <location>
        <begin position="102"/>
        <end position="191"/>
    </location>
</feature>
<keyword evidence="3" id="KW-0548">Nucleotidyltransferase</keyword>
<keyword evidence="3" id="KW-0808">Transferase</keyword>
<accession>A0ABQ5GPQ3</accession>
<protein>
    <submittedName>
        <fullName evidence="3">Reverse transcriptase domain-containing protein</fullName>
    </submittedName>
</protein>
<evidence type="ECO:0000313" key="4">
    <source>
        <dbReference type="Proteomes" id="UP001151760"/>
    </source>
</evidence>
<reference evidence="3" key="1">
    <citation type="journal article" date="2022" name="Int. J. Mol. Sci.">
        <title>Draft Genome of Tanacetum Coccineum: Genomic Comparison of Closely Related Tanacetum-Family Plants.</title>
        <authorList>
            <person name="Yamashiro T."/>
            <person name="Shiraishi A."/>
            <person name="Nakayama K."/>
            <person name="Satake H."/>
        </authorList>
    </citation>
    <scope>NUCLEOTIDE SEQUENCE</scope>
</reference>
<feature type="compositionally biased region" description="Polar residues" evidence="1">
    <location>
        <begin position="35"/>
        <end position="44"/>
    </location>
</feature>
<dbReference type="PANTHER" id="PTHR33223">
    <property type="entry name" value="CCHC-TYPE DOMAIN-CONTAINING PROTEIN"/>
    <property type="match status" value="1"/>
</dbReference>
<feature type="compositionally biased region" description="Low complexity" evidence="1">
    <location>
        <begin position="52"/>
        <end position="63"/>
    </location>
</feature>
<dbReference type="Pfam" id="PF03732">
    <property type="entry name" value="Retrotrans_gag"/>
    <property type="match status" value="1"/>
</dbReference>
<dbReference type="Proteomes" id="UP001151760">
    <property type="component" value="Unassembled WGS sequence"/>
</dbReference>
<dbReference type="GO" id="GO:0003964">
    <property type="term" value="F:RNA-directed DNA polymerase activity"/>
    <property type="evidence" value="ECO:0007669"/>
    <property type="project" value="UniProtKB-KW"/>
</dbReference>
<organism evidence="3 4">
    <name type="scientific">Tanacetum coccineum</name>
    <dbReference type="NCBI Taxonomy" id="301880"/>
    <lineage>
        <taxon>Eukaryota</taxon>
        <taxon>Viridiplantae</taxon>
        <taxon>Streptophyta</taxon>
        <taxon>Embryophyta</taxon>
        <taxon>Tracheophyta</taxon>
        <taxon>Spermatophyta</taxon>
        <taxon>Magnoliopsida</taxon>
        <taxon>eudicotyledons</taxon>
        <taxon>Gunneridae</taxon>
        <taxon>Pentapetalae</taxon>
        <taxon>asterids</taxon>
        <taxon>campanulids</taxon>
        <taxon>Asterales</taxon>
        <taxon>Asteraceae</taxon>
        <taxon>Asteroideae</taxon>
        <taxon>Anthemideae</taxon>
        <taxon>Anthemidinae</taxon>
        <taxon>Tanacetum</taxon>
    </lineage>
</organism>
<feature type="region of interest" description="Disordered" evidence="1">
    <location>
        <begin position="1"/>
        <end position="78"/>
    </location>
</feature>
<dbReference type="InterPro" id="IPR005162">
    <property type="entry name" value="Retrotrans_gag_dom"/>
</dbReference>
<feature type="region of interest" description="Disordered" evidence="1">
    <location>
        <begin position="241"/>
        <end position="267"/>
    </location>
</feature>
<evidence type="ECO:0000259" key="2">
    <source>
        <dbReference type="Pfam" id="PF03732"/>
    </source>
</evidence>
<gene>
    <name evidence="3" type="ORF">Tco_1044218</name>
</gene>
<name>A0ABQ5GPQ3_9ASTR</name>
<evidence type="ECO:0000256" key="1">
    <source>
        <dbReference type="SAM" id="MobiDB-lite"/>
    </source>
</evidence>
<dbReference type="PANTHER" id="PTHR33223:SF11">
    <property type="entry name" value="ELEMENT PROTEIN, PUTATIVE-RELATED"/>
    <property type="match status" value="1"/>
</dbReference>
<proteinExistence type="predicted"/>
<feature type="compositionally biased region" description="Basic and acidic residues" evidence="1">
    <location>
        <begin position="249"/>
        <end position="264"/>
    </location>
</feature>
<sequence>MNSSPRTKATPKKLVYDDSEEEGLDSSETKGLSGRFSNELSETSGTRDRARSSGNSQRSLSQSKTLSHPRRSERNNKDLKDHLSIFSAIAEQEGWPMPIWCKMFRQTLSGAAQNWFDDLDPKSVDNFNELIHMFLEELSQQKWYAKDPTEIHGIKKRLNDGLQAFMDQFKSESSHIKGVPPVLRISAFMHGHGYPKLAKKLNNKIPKTVDKMFERVRAFIRGEEASGSVEVGRAPQWDRGNARVGWSGGKERIKGRSGPREFRRNMGTCAPYSRRDTFTPLTKTPKEILAMESVNFPPPPPLVGTPKKQNLNKFCDYHRDRGHNTNDFYHLKKQIEDDVALGKLAHLVKDICQGNQRNRGQGRGNRKVINMVGLGGNRKRPYEMEGPRLTEEIAFLTVPQNSFADALIILEGTIEGFRGSQEKFITPGVDRPQGNYGEPGRNKTVLMEFAIVKCRSSYNVILRRMEMKSLRAVGSTIHSIIKFPTANRVATMTTSREALWECRMIEEMQSSWKETQWHQHMDHRIREQAILRSQSMAGKRAGKEHMVPE</sequence>
<evidence type="ECO:0000313" key="3">
    <source>
        <dbReference type="EMBL" id="GJT77493.1"/>
    </source>
</evidence>
<dbReference type="EMBL" id="BQNB010018716">
    <property type="protein sequence ID" value="GJT77493.1"/>
    <property type="molecule type" value="Genomic_DNA"/>
</dbReference>
<comment type="caution">
    <text evidence="3">The sequence shown here is derived from an EMBL/GenBank/DDBJ whole genome shotgun (WGS) entry which is preliminary data.</text>
</comment>
<reference evidence="3" key="2">
    <citation type="submission" date="2022-01" db="EMBL/GenBank/DDBJ databases">
        <authorList>
            <person name="Yamashiro T."/>
            <person name="Shiraishi A."/>
            <person name="Satake H."/>
            <person name="Nakayama K."/>
        </authorList>
    </citation>
    <scope>NUCLEOTIDE SEQUENCE</scope>
</reference>